<dbReference type="InterPro" id="IPR050953">
    <property type="entry name" value="N4_N6_ade-DNA_methylase"/>
</dbReference>
<dbReference type="Proteomes" id="UP000536835">
    <property type="component" value="Unassembled WGS sequence"/>
</dbReference>
<dbReference type="SUPFAM" id="SSF53335">
    <property type="entry name" value="S-adenosyl-L-methionine-dependent methyltransferases"/>
    <property type="match status" value="1"/>
</dbReference>
<dbReference type="EC" id="2.1.1.72" evidence="1"/>
<dbReference type="PRINTS" id="PR00507">
    <property type="entry name" value="N12N6MTFRASE"/>
</dbReference>
<dbReference type="EMBL" id="JABFCX010000003">
    <property type="protein sequence ID" value="NNU16500.1"/>
    <property type="molecule type" value="Genomic_DNA"/>
</dbReference>
<keyword evidence="3" id="KW-0808">Transferase</keyword>
<dbReference type="PANTHER" id="PTHR33841">
    <property type="entry name" value="DNA METHYLTRANSFERASE YEEA-RELATED"/>
    <property type="match status" value="1"/>
</dbReference>
<keyword evidence="8" id="KW-1185">Reference proteome</keyword>
<dbReference type="GO" id="GO:0003676">
    <property type="term" value="F:nucleic acid binding"/>
    <property type="evidence" value="ECO:0007669"/>
    <property type="project" value="InterPro"/>
</dbReference>
<proteinExistence type="predicted"/>
<name>A0A7Y3RMT2_9PROT</name>
<dbReference type="GO" id="GO:0009007">
    <property type="term" value="F:site-specific DNA-methyltransferase (adenine-specific) activity"/>
    <property type="evidence" value="ECO:0007669"/>
    <property type="project" value="UniProtKB-EC"/>
</dbReference>
<sequence>MIEESEFALKGRNPDVLSCIANLSNDEVFTPPDFANRMLDSVAEVWAANNDGADIWTNSEITFLDPCTKSGVFLREIAKRLIKGLEPEIPDLQQRVDHILTQQVFGIGITQLTALLARRSLYCSKHASGLHSISQAFTDDAGNIWHERMEHTWQSGKCIFCGAKESRLSRGGEAETHAYPFIHADSIAARMDEIFGESMKFDVIIGNPPYQLASDGGTRDVPIYHRFVDQAKSLEPRLLTMIIPSRWMASGLGLNEFRQTMLSDKRIRQLVDFPNAAEIFPSVGINGGACYFLWDSQYSGSCEFTSVRSGDSIGPSKRDLDEFDVLVRDSRAVEILRKVLVHEEPSVNAILARDKEFGWTSNFAGFHQQEREGDVPLHYIRKMKRLVGYIERGNVSKSENLIDTWKVLVPAVGSGREREKSGIDLVLGPSMIAPSPSVCTQSFLFFFLSSESEAKSLQSYYTTRFFRYLVSLRKISQHATHSTYQWVPMQTWDRVWTDDALYTKYGFDSSEIALIESLIRPMEVPVE</sequence>
<organism evidence="7 8">
    <name type="scientific">Parvularcula mediterranea</name>
    <dbReference type="NCBI Taxonomy" id="2732508"/>
    <lineage>
        <taxon>Bacteria</taxon>
        <taxon>Pseudomonadati</taxon>
        <taxon>Pseudomonadota</taxon>
        <taxon>Alphaproteobacteria</taxon>
        <taxon>Parvularculales</taxon>
        <taxon>Parvularculaceae</taxon>
        <taxon>Parvularcula</taxon>
    </lineage>
</organism>
<dbReference type="Gene3D" id="3.40.50.150">
    <property type="entry name" value="Vaccinia Virus protein VP39"/>
    <property type="match status" value="1"/>
</dbReference>
<protein>
    <recommendedName>
        <fullName evidence="1">site-specific DNA-methyltransferase (adenine-specific)</fullName>
        <ecNumber evidence="1">2.1.1.72</ecNumber>
    </recommendedName>
</protein>
<keyword evidence="4" id="KW-0949">S-adenosyl-L-methionine</keyword>
<evidence type="ECO:0000259" key="6">
    <source>
        <dbReference type="Pfam" id="PF07669"/>
    </source>
</evidence>
<keyword evidence="2" id="KW-0489">Methyltransferase</keyword>
<dbReference type="Pfam" id="PF07669">
    <property type="entry name" value="Eco57I"/>
    <property type="match status" value="1"/>
</dbReference>
<dbReference type="GO" id="GO:0032259">
    <property type="term" value="P:methylation"/>
    <property type="evidence" value="ECO:0007669"/>
    <property type="project" value="UniProtKB-KW"/>
</dbReference>
<comment type="caution">
    <text evidence="7">The sequence shown here is derived from an EMBL/GenBank/DDBJ whole genome shotgun (WGS) entry which is preliminary data.</text>
</comment>
<keyword evidence="7" id="KW-0378">Hydrolase</keyword>
<feature type="domain" description="Type II methyltransferase M.TaqI-like" evidence="6">
    <location>
        <begin position="102"/>
        <end position="280"/>
    </location>
</feature>
<evidence type="ECO:0000313" key="7">
    <source>
        <dbReference type="EMBL" id="NNU16500.1"/>
    </source>
</evidence>
<keyword evidence="7" id="KW-0540">Nuclease</keyword>
<dbReference type="GO" id="GO:0006304">
    <property type="term" value="P:DNA modification"/>
    <property type="evidence" value="ECO:0007669"/>
    <property type="project" value="InterPro"/>
</dbReference>
<dbReference type="PROSITE" id="PS00092">
    <property type="entry name" value="N6_MTASE"/>
    <property type="match status" value="1"/>
</dbReference>
<evidence type="ECO:0000256" key="2">
    <source>
        <dbReference type="ARBA" id="ARBA00022603"/>
    </source>
</evidence>
<dbReference type="InterPro" id="IPR002052">
    <property type="entry name" value="DNA_methylase_N6_adenine_CS"/>
</dbReference>
<evidence type="ECO:0000256" key="4">
    <source>
        <dbReference type="ARBA" id="ARBA00022691"/>
    </source>
</evidence>
<evidence type="ECO:0000256" key="1">
    <source>
        <dbReference type="ARBA" id="ARBA00011900"/>
    </source>
</evidence>
<reference evidence="7 8" key="1">
    <citation type="submission" date="2020-05" db="EMBL/GenBank/DDBJ databases">
        <title>Parvularcula mediterraneae sp. nov., isolated from polypropylene straw from shallow seawater of the seashore of Laganas in Zakynthos island, Greece.</title>
        <authorList>
            <person name="Szabo I."/>
            <person name="Al-Omari J."/>
            <person name="Rado J."/>
            <person name="Szerdahelyi G.S."/>
        </authorList>
    </citation>
    <scope>NUCLEOTIDE SEQUENCE [LARGE SCALE GENOMIC DNA]</scope>
    <source>
        <strain evidence="7 8">ZS-1/3</strain>
    </source>
</reference>
<dbReference type="InterPro" id="IPR011639">
    <property type="entry name" value="MethylTrfase_TaqI-like_dom"/>
</dbReference>
<accession>A0A7Y3RMT2</accession>
<evidence type="ECO:0000313" key="8">
    <source>
        <dbReference type="Proteomes" id="UP000536835"/>
    </source>
</evidence>
<evidence type="ECO:0000256" key="3">
    <source>
        <dbReference type="ARBA" id="ARBA00022679"/>
    </source>
</evidence>
<dbReference type="InterPro" id="IPR029063">
    <property type="entry name" value="SAM-dependent_MTases_sf"/>
</dbReference>
<gene>
    <name evidence="7" type="ORF">HK107_09230</name>
</gene>
<keyword evidence="7" id="KW-0255">Endonuclease</keyword>
<dbReference type="AlphaFoldDB" id="A0A7Y3RMT2"/>
<dbReference type="GO" id="GO:0004519">
    <property type="term" value="F:endonuclease activity"/>
    <property type="evidence" value="ECO:0007669"/>
    <property type="project" value="UniProtKB-KW"/>
</dbReference>
<dbReference type="PANTHER" id="PTHR33841:SF1">
    <property type="entry name" value="DNA METHYLTRANSFERASE A"/>
    <property type="match status" value="1"/>
</dbReference>
<dbReference type="RefSeq" id="WP_173199007.1">
    <property type="nucleotide sequence ID" value="NZ_JABFCX010000003.1"/>
</dbReference>
<evidence type="ECO:0000256" key="5">
    <source>
        <dbReference type="ARBA" id="ARBA00047942"/>
    </source>
</evidence>
<comment type="catalytic activity">
    <reaction evidence="5">
        <text>a 2'-deoxyadenosine in DNA + S-adenosyl-L-methionine = an N(6)-methyl-2'-deoxyadenosine in DNA + S-adenosyl-L-homocysteine + H(+)</text>
        <dbReference type="Rhea" id="RHEA:15197"/>
        <dbReference type="Rhea" id="RHEA-COMP:12418"/>
        <dbReference type="Rhea" id="RHEA-COMP:12419"/>
        <dbReference type="ChEBI" id="CHEBI:15378"/>
        <dbReference type="ChEBI" id="CHEBI:57856"/>
        <dbReference type="ChEBI" id="CHEBI:59789"/>
        <dbReference type="ChEBI" id="CHEBI:90615"/>
        <dbReference type="ChEBI" id="CHEBI:90616"/>
        <dbReference type="EC" id="2.1.1.72"/>
    </reaction>
</comment>